<reference evidence="4" key="1">
    <citation type="submission" date="2023-07" db="EMBL/GenBank/DDBJ databases">
        <title>A chromosome-level genome assembly of Lolium multiflorum.</title>
        <authorList>
            <person name="Chen Y."/>
            <person name="Copetti D."/>
            <person name="Kolliker R."/>
            <person name="Studer B."/>
        </authorList>
    </citation>
    <scope>NUCLEOTIDE SEQUENCE</scope>
    <source>
        <strain evidence="4">02402/16</strain>
        <tissue evidence="4">Leaf</tissue>
    </source>
</reference>
<evidence type="ECO:0000313" key="5">
    <source>
        <dbReference type="Proteomes" id="UP001231189"/>
    </source>
</evidence>
<feature type="region of interest" description="Disordered" evidence="1">
    <location>
        <begin position="628"/>
        <end position="649"/>
    </location>
</feature>
<proteinExistence type="predicted"/>
<dbReference type="Pfam" id="PF24523">
    <property type="entry name" value="DUF7595"/>
    <property type="match status" value="1"/>
</dbReference>
<feature type="domain" description="Reverse transcriptase Ty1/copia-type" evidence="2">
    <location>
        <begin position="754"/>
        <end position="896"/>
    </location>
</feature>
<dbReference type="Pfam" id="PF14223">
    <property type="entry name" value="Retrotran_gag_2"/>
    <property type="match status" value="1"/>
</dbReference>
<dbReference type="PANTHER" id="PTHR35828">
    <property type="entry name" value="OS08G0203800 PROTEIN-RELATED"/>
    <property type="match status" value="1"/>
</dbReference>
<dbReference type="PANTHER" id="PTHR35828:SF22">
    <property type="entry name" value="OS10G0103633 PROTEIN"/>
    <property type="match status" value="1"/>
</dbReference>
<dbReference type="InterPro" id="IPR036047">
    <property type="entry name" value="F-box-like_dom_sf"/>
</dbReference>
<evidence type="ECO:0000313" key="4">
    <source>
        <dbReference type="EMBL" id="KAK1644773.1"/>
    </source>
</evidence>
<comment type="caution">
    <text evidence="4">The sequence shown here is derived from an EMBL/GenBank/DDBJ whole genome shotgun (WGS) entry which is preliminary data.</text>
</comment>
<name>A0AAD8S4R5_LOLMU</name>
<dbReference type="InterPro" id="IPR013103">
    <property type="entry name" value="RVT_2"/>
</dbReference>
<dbReference type="SUPFAM" id="SSF56672">
    <property type="entry name" value="DNA/RNA polymerases"/>
    <property type="match status" value="1"/>
</dbReference>
<dbReference type="Pfam" id="PF07727">
    <property type="entry name" value="RVT_2"/>
    <property type="match status" value="1"/>
</dbReference>
<gene>
    <name evidence="4" type="ORF">QYE76_062578</name>
</gene>
<feature type="region of interest" description="Disordered" evidence="1">
    <location>
        <begin position="664"/>
        <end position="692"/>
    </location>
</feature>
<evidence type="ECO:0000259" key="3">
    <source>
        <dbReference type="Pfam" id="PF24523"/>
    </source>
</evidence>
<accession>A0AAD8S4R5</accession>
<dbReference type="AlphaFoldDB" id="A0AAD8S4R5"/>
<evidence type="ECO:0000259" key="2">
    <source>
        <dbReference type="Pfam" id="PF07727"/>
    </source>
</evidence>
<dbReference type="SUPFAM" id="SSF81383">
    <property type="entry name" value="F-box domain"/>
    <property type="match status" value="1"/>
</dbReference>
<sequence>MAPRRTGERCAPSESLIARTLPADLMLEIVARSDHRTVIRCAATCNLLRRDILSPSFIHRLRQADPAILAHLCTTDANKPLVLVHPATPPAASFCHDHLSPFISGTAGIFDHYSPVMSRHGLVLLHRLNIKTRSESDQICVYNLISGACTFFSEPPGIKIDGNSCHNYVLLTAADGINDSFQLLVVDPYGWAMEVQAGSSCGTWGPVMYGSNDNLPWCSLKRRSDPAILHGGVIHWLACLDKQILSYNLGTGKSGSVKLPLTNCDIHQLHLTTSSDGKRLKLLGIEGFMISVWLQLPISATCGGDWVLETMFDMEEKLRSLYPCNPFDMTYYSLIVLHCFEKRSGDVVLLRVPGQGYLATVIVDLEMKDMRRHKSAMTTPAHTGATSGALTNSTMPAAESSTAGVVHAPSHATHVASVRTHVPITLDLQKSNFTKWCMLVRVLLGKYDLLHHINAIGPAIRTTEWIRDDYITAQEAWLLITNLFLDNQMTRAVHLDAEFRAMVQGDLSITAYCHRLKALSDALRDVGSPVTDQVLVLNFLRGLNPRFADITNIVTMSNPMPSFAQTRSLLTLREMQVANSHRVGTQTALYAASSSSYGFNNNGGSSSGGGYSGGKTGGGGNYYKKKKNGGGGGNSGGNRTDGAGRGAPAPVGPWVCFNPYTSQAQQMQAPPPHGPQAPATRPSAGAGLLGPRPLSMPLAQAFTSLAPLHGQAFGTNPPPIPGYTNDNINGTSPAWDCSTLMAALNTAATPSHAGKWNFKHKFHSDGILARYKARWVVHGFSHQPGIDFDGTFSPVVKPAMICIVLSIAVSRSWPIHELDVKNAFLHGNLDEEVYCQQPLGFVDTRCPDYVCRLHKSLYGLKQAPRAWYQRFALFAHRLGFVASKSDVSLFIYKSGSELAYTWMIL</sequence>
<dbReference type="Proteomes" id="UP001231189">
    <property type="component" value="Unassembled WGS sequence"/>
</dbReference>
<dbReference type="InterPro" id="IPR043502">
    <property type="entry name" value="DNA/RNA_pol_sf"/>
</dbReference>
<keyword evidence="5" id="KW-1185">Reference proteome</keyword>
<dbReference type="InterPro" id="IPR056016">
    <property type="entry name" value="DUF7595"/>
</dbReference>
<organism evidence="4 5">
    <name type="scientific">Lolium multiflorum</name>
    <name type="common">Italian ryegrass</name>
    <name type="synonym">Lolium perenne subsp. multiflorum</name>
    <dbReference type="NCBI Taxonomy" id="4521"/>
    <lineage>
        <taxon>Eukaryota</taxon>
        <taxon>Viridiplantae</taxon>
        <taxon>Streptophyta</taxon>
        <taxon>Embryophyta</taxon>
        <taxon>Tracheophyta</taxon>
        <taxon>Spermatophyta</taxon>
        <taxon>Magnoliopsida</taxon>
        <taxon>Liliopsida</taxon>
        <taxon>Poales</taxon>
        <taxon>Poaceae</taxon>
        <taxon>BOP clade</taxon>
        <taxon>Pooideae</taxon>
        <taxon>Poodae</taxon>
        <taxon>Poeae</taxon>
        <taxon>Poeae Chloroplast Group 2 (Poeae type)</taxon>
        <taxon>Loliodinae</taxon>
        <taxon>Loliinae</taxon>
        <taxon>Lolium</taxon>
    </lineage>
</organism>
<dbReference type="EMBL" id="JAUUTY010000004">
    <property type="protein sequence ID" value="KAK1644773.1"/>
    <property type="molecule type" value="Genomic_DNA"/>
</dbReference>
<evidence type="ECO:0000256" key="1">
    <source>
        <dbReference type="SAM" id="MobiDB-lite"/>
    </source>
</evidence>
<feature type="domain" description="DUF7595" evidence="3">
    <location>
        <begin position="99"/>
        <end position="358"/>
    </location>
</feature>
<protein>
    <submittedName>
        <fullName evidence="4">Uncharacterized protein</fullName>
    </submittedName>
</protein>